<dbReference type="SUPFAM" id="SSF53098">
    <property type="entry name" value="Ribonuclease H-like"/>
    <property type="match status" value="1"/>
</dbReference>
<proteinExistence type="predicted"/>
<keyword evidence="3" id="KW-1185">Reference proteome</keyword>
<dbReference type="EMBL" id="BLLK01000075">
    <property type="protein sequence ID" value="GFH61868.1"/>
    <property type="molecule type" value="Genomic_DNA"/>
</dbReference>
<dbReference type="Pfam" id="PF07727">
    <property type="entry name" value="RVT_2"/>
    <property type="match status" value="1"/>
</dbReference>
<dbReference type="InterPro" id="IPR013103">
    <property type="entry name" value="RVT_2"/>
</dbReference>
<feature type="domain" description="Reverse transcriptase Ty1/copia-type" evidence="1">
    <location>
        <begin position="848"/>
        <end position="1012"/>
    </location>
</feature>
<name>A0AAD3DCI7_9STRA</name>
<dbReference type="PANTHER" id="PTHR11439">
    <property type="entry name" value="GAG-POL-RELATED RETROTRANSPOSON"/>
    <property type="match status" value="1"/>
</dbReference>
<organism evidence="2 3">
    <name type="scientific">Chaetoceros tenuissimus</name>
    <dbReference type="NCBI Taxonomy" id="426638"/>
    <lineage>
        <taxon>Eukaryota</taxon>
        <taxon>Sar</taxon>
        <taxon>Stramenopiles</taxon>
        <taxon>Ochrophyta</taxon>
        <taxon>Bacillariophyta</taxon>
        <taxon>Coscinodiscophyceae</taxon>
        <taxon>Chaetocerotophycidae</taxon>
        <taxon>Chaetocerotales</taxon>
        <taxon>Chaetocerotaceae</taxon>
        <taxon>Chaetoceros</taxon>
    </lineage>
</organism>
<dbReference type="CDD" id="cd09272">
    <property type="entry name" value="RNase_HI_RT_Ty1"/>
    <property type="match status" value="1"/>
</dbReference>
<evidence type="ECO:0000313" key="3">
    <source>
        <dbReference type="Proteomes" id="UP001054902"/>
    </source>
</evidence>
<reference evidence="2 3" key="1">
    <citation type="journal article" date="2021" name="Sci. Rep.">
        <title>The genome of the diatom Chaetoceros tenuissimus carries an ancient integrated fragment of an extant virus.</title>
        <authorList>
            <person name="Hongo Y."/>
            <person name="Kimura K."/>
            <person name="Takaki Y."/>
            <person name="Yoshida Y."/>
            <person name="Baba S."/>
            <person name="Kobayashi G."/>
            <person name="Nagasaki K."/>
            <person name="Hano T."/>
            <person name="Tomaru Y."/>
        </authorList>
    </citation>
    <scope>NUCLEOTIDE SEQUENCE [LARGE SCALE GENOMIC DNA]</scope>
    <source>
        <strain evidence="2 3">NIES-3715</strain>
    </source>
</reference>
<protein>
    <recommendedName>
        <fullName evidence="1">Reverse transcriptase Ty1/copia-type domain-containing protein</fullName>
    </recommendedName>
</protein>
<dbReference type="PANTHER" id="PTHR11439:SF483">
    <property type="entry name" value="PEPTIDE SYNTHASE GLIP-LIKE, PUTATIVE (AFU_ORTHOLOGUE AFUA_3G12920)-RELATED"/>
    <property type="match status" value="1"/>
</dbReference>
<gene>
    <name evidence="2" type="ORF">CTEN210_18344</name>
</gene>
<evidence type="ECO:0000313" key="2">
    <source>
        <dbReference type="EMBL" id="GFH61868.1"/>
    </source>
</evidence>
<dbReference type="Gene3D" id="3.30.420.10">
    <property type="entry name" value="Ribonuclease H-like superfamily/Ribonuclease H"/>
    <property type="match status" value="1"/>
</dbReference>
<dbReference type="GO" id="GO:0003676">
    <property type="term" value="F:nucleic acid binding"/>
    <property type="evidence" value="ECO:0007669"/>
    <property type="project" value="InterPro"/>
</dbReference>
<comment type="caution">
    <text evidence="2">The sequence shown here is derived from an EMBL/GenBank/DDBJ whole genome shotgun (WGS) entry which is preliminary data.</text>
</comment>
<accession>A0AAD3DCI7</accession>
<dbReference type="InterPro" id="IPR036397">
    <property type="entry name" value="RNaseH_sf"/>
</dbReference>
<dbReference type="Proteomes" id="UP001054902">
    <property type="component" value="Unassembled WGS sequence"/>
</dbReference>
<dbReference type="InterPro" id="IPR012337">
    <property type="entry name" value="RNaseH-like_sf"/>
</dbReference>
<evidence type="ECO:0000259" key="1">
    <source>
        <dbReference type="Pfam" id="PF07727"/>
    </source>
</evidence>
<sequence length="1378" mass="155794">MVLLFSFALRASWYSKYCHGRKVYNIRSGDRRFISRVKRQRGNGEIFYEPLPTEIDNHADTICFGKNFRPVYFTSQVCTVSPFLDSYDSRQDVPICTGVTAVDLNDGATILLEAGQGLYFGNEMDRSLINPNQLRAFGIPVCDDPTDQHRKLGIDLGKEHVPMTMKGSICGFVSRCPTDEELASCPKYQISDEHTWDPTSKIFISSLNVGWGEDGYIASEFTRNISQVKSITNDDVLFDNSHYFHEFDRALARSGLGPDQLSDRMVADVTSNKRHHGTDANLLSRKWGIGLKKARDTIAKTTQFNIRSALLPLTRRYRTDLLSQRLKRLSARFYTDTAFSKIGDSLRGNSCVQIFTDGDGSIFAYPLKSKSDCGDSLQELCSQVGVPRELHRDNAPEMSGSETSFMKLCRSNKIISSYTEPHSPWQNKCENIIGVIMKKAKARRDTGLERLTGDTIDISEWLDFEFYDLVWFWDDRDDEAKPSVGRWLGVSHHVGSALCYYILTDKGEVISRTTVQHIPREEFVKPDVQEAVKSYHSSLDQFLGQDQYIYPQEDNEFIRDDVEADIGTGFSDEDLGMMLVALDVDAFVVADDAETESDTYDKYIGAEISLPNAADNKLMAKVRRKVKSNDLNEDANYNPILDNSIYEVQFSDGSTEEISANVIAENMLSQVDAEGHHFQILKEISDHKKNWNALSVSEGFHTRRGSTQKIPRKTTRGWDLLVEWKDGSMDWIKLSALKESYPVQLAEYAVANGIDHEPAFNWWVKKTLRRRDRIISKVKSKYWRTTHKFGIRIPKTVAEAYKIDQLTGTDFWTKAIEKEMSNVRIAFERLEGVTREEMETGKVKPGYKFCGTHMIFDIKMDGKFTRKARLVADGHKTDAPASITYSSVVSRDSVRICLMVASLNGLNVFACDIGNAYLNANCREKLWTVAGAEFGSEKDSVMIIARALYGLKSSGAAWRAKLAETMSEIGYFPSQADQDVWMKAANKADGTPYYKYMLVYVDDILHIAEDPTVDMALINSIYRLKEGVGPPDRYLGGTMEKVQIQDGSSAWSMNCVEYLKGAIENVDNQLQDHDSALKNYGDGKRPYPSSYRPEMDVTPELDAELMNRFQQYIGVLRWAIELGRIDVMTEVSCLSQHLASPREGHLNAVYKIFRYLQKNLSNNPGRLVFDGSYPETDPKLFVNSVTDSAEWNDFYPEAAEKFPAKKVEPLGNPVVVRAYVDANHAGNLKNRRSHSGILIYVNNAPIIWYSKRQNTVESSSFGSEYIALRICTEMVEALRYKLRCFGIPIDGPAEVYCDNQSVVTNSSVPSSVLNKRHNAICYHRVREAQAAGTIMVGWIKGEYNLADLFTKTTMTGELKHRLVHNIFNNDAAPLKVKT</sequence>